<evidence type="ECO:0000313" key="1">
    <source>
        <dbReference type="EMBL" id="KAJ8926758.1"/>
    </source>
</evidence>
<dbReference type="GO" id="GO:0016075">
    <property type="term" value="P:rRNA catabolic process"/>
    <property type="evidence" value="ECO:0007669"/>
    <property type="project" value="TreeGrafter"/>
</dbReference>
<protein>
    <submittedName>
        <fullName evidence="1">Uncharacterized protein</fullName>
    </submittedName>
</protein>
<dbReference type="GO" id="GO:0003723">
    <property type="term" value="F:RNA binding"/>
    <property type="evidence" value="ECO:0007669"/>
    <property type="project" value="TreeGrafter"/>
</dbReference>
<organism evidence="1 2">
    <name type="scientific">Rhamnusium bicolor</name>
    <dbReference type="NCBI Taxonomy" id="1586634"/>
    <lineage>
        <taxon>Eukaryota</taxon>
        <taxon>Metazoa</taxon>
        <taxon>Ecdysozoa</taxon>
        <taxon>Arthropoda</taxon>
        <taxon>Hexapoda</taxon>
        <taxon>Insecta</taxon>
        <taxon>Pterygota</taxon>
        <taxon>Neoptera</taxon>
        <taxon>Endopterygota</taxon>
        <taxon>Coleoptera</taxon>
        <taxon>Polyphaga</taxon>
        <taxon>Cucujiformia</taxon>
        <taxon>Chrysomeloidea</taxon>
        <taxon>Cerambycidae</taxon>
        <taxon>Lepturinae</taxon>
        <taxon>Rhagiini</taxon>
        <taxon>Rhamnusium</taxon>
    </lineage>
</organism>
<dbReference type="EMBL" id="JANEYF010005793">
    <property type="protein sequence ID" value="KAJ8926758.1"/>
    <property type="molecule type" value="Genomic_DNA"/>
</dbReference>
<dbReference type="AlphaFoldDB" id="A0AAV8WKB7"/>
<dbReference type="GO" id="GO:0005634">
    <property type="term" value="C:nucleus"/>
    <property type="evidence" value="ECO:0007669"/>
    <property type="project" value="TreeGrafter"/>
</dbReference>
<accession>A0AAV8WKB7</accession>
<proteinExistence type="predicted"/>
<keyword evidence="2" id="KW-1185">Reference proteome</keyword>
<dbReference type="InterPro" id="IPR027073">
    <property type="entry name" value="5_3_exoribonuclease"/>
</dbReference>
<sequence length="65" mass="7648">MDMLNLAKKSTKRASVPEEITFYLLHLSLMREYLELEFASLTDKIQGFEYDFEKIIDDWVSALIS</sequence>
<dbReference type="PANTHER" id="PTHR12341:SF7">
    <property type="entry name" value="5'-3' EXORIBONUCLEASE 1"/>
    <property type="match status" value="1"/>
</dbReference>
<name>A0AAV8WKB7_9CUCU</name>
<dbReference type="GO" id="GO:0000956">
    <property type="term" value="P:nuclear-transcribed mRNA catabolic process"/>
    <property type="evidence" value="ECO:0007669"/>
    <property type="project" value="TreeGrafter"/>
</dbReference>
<gene>
    <name evidence="1" type="ORF">NQ314_020875</name>
</gene>
<evidence type="ECO:0000313" key="2">
    <source>
        <dbReference type="Proteomes" id="UP001162156"/>
    </source>
</evidence>
<dbReference type="PANTHER" id="PTHR12341">
    <property type="entry name" value="5'-&gt;3' EXORIBONUCLEASE"/>
    <property type="match status" value="1"/>
</dbReference>
<dbReference type="Proteomes" id="UP001162156">
    <property type="component" value="Unassembled WGS sequence"/>
</dbReference>
<dbReference type="GO" id="GO:0004534">
    <property type="term" value="F:5'-3' RNA exonuclease activity"/>
    <property type="evidence" value="ECO:0007669"/>
    <property type="project" value="TreeGrafter"/>
</dbReference>
<reference evidence="1" key="1">
    <citation type="journal article" date="2023" name="Insect Mol. Biol.">
        <title>Genome sequencing provides insights into the evolution of gene families encoding plant cell wall-degrading enzymes in longhorned beetles.</title>
        <authorList>
            <person name="Shin N.R."/>
            <person name="Okamura Y."/>
            <person name="Kirsch R."/>
            <person name="Pauchet Y."/>
        </authorList>
    </citation>
    <scope>NUCLEOTIDE SEQUENCE</scope>
    <source>
        <strain evidence="1">RBIC_L_NR</strain>
    </source>
</reference>
<comment type="caution">
    <text evidence="1">The sequence shown here is derived from an EMBL/GenBank/DDBJ whole genome shotgun (WGS) entry which is preliminary data.</text>
</comment>